<dbReference type="InterPro" id="IPR036641">
    <property type="entry name" value="HPT_dom_sf"/>
</dbReference>
<sequence length="1287" mass="138645">MAAAGPVPAALPPDEPERLAVLHSYCVLDSAPESGFDNITRLAQHFFGTRIALVSLIDSSRQWFKSRVGLDVAETGRDLAFCAHAILDDGVLVVLDASRDPRFSGNPLVTGAPNIRFYAGAPLMAGGHKLGTLCVIDDTPRSGFDAREAETLTQLARLVVDELELRREAARRERAEAELRDRSRLLNLAEEIGQFGHWYVDFVTDRRRWSDEVYRIMGLTPQAGPPTVEMSRAAYHPDDLPRLAELVERARTGGEGFSVEARVIRPDGDLRHVFIRGMTEAGPDGRPVGLMGVVQDITEAKREEAELRSNRELLDLTVQATRDGIWDWALDTNTIWFSPTWKEQLGYRDDELENSLEMWAGLIFEEDRIAALETVRAYNAGRIPNFEMVQRFRHKQGHTVYILSRAIHIRDASGQVVRMVGAHTDITRDKKSEEELRLAKQTLDDAIEAVPEGLAYFDADDRLILCNERYREAHPRTAPLLTPGRPFEAILRLAIANGEFAGNPEGATDEAWIQAELAQHRNPGPPFERELPDGRWILVAENRTSSGALVCTRTDITERKRFEAELQRQAADMCALAEGLDAAREEADALRARAEAATQAKSEFLAAMSHEIRTPMNGIMGMTELLFDTPLTEEQRQFAQAIRSSSNALLTIINDILDISKLEAGRVTVETLPFDPADLVEGVVELLTPRAQEKGIEIGFYIDPMLRRTLLGDPTRIRQILVNLVGNAVKFTDVGSVAVELEALDATDAHLVLRMTVTDTGIGIAADALPTLFNKFQQVDGSITRKFGGTGLGLAICRQLSELMGGGIAVESTPGAGSRFQVDLPLTLSDEALPPAERPLAGRSALVVDDLAVNRRVLASMLDSLGARPSTVDNAPDALEALTRAAVGGRPFDIVLIDQTMPGMGGDALLAAIAGNPLLADSRRVLVTALAPAARAYGGPVQGLAHAAIGRPLRQGALCACLSGLFAVDGPAADRQDSLRVAAEARRAEPARSGRILLAEDNRTNQLFATTLLRKLGYTVELAEDGEQAVAAVCRGGIDLVLMDVQMPGMDGLEAAQAIRAFGGPLAGLPIIALTADAMPGTREQCLRAGMSDYLTKPISRAGLVTALDGWLGRKDGRQEGGQDGGAARIPDTAPDTAPNAASSGKAPAGGAADDEILAGDVQDGEPLDGSVLADLAGTVDPGSLALIVDSFLDDVSRRLERLSAMAEAARDGALDLPALAGEAHDLSSLSGSFGGMTVMHLAWRLEVVCRSGDRTQAVRILPLLVREAGRLETALRERTGGVRPAA</sequence>
<dbReference type="InterPro" id="IPR001789">
    <property type="entry name" value="Sig_transdc_resp-reg_receiver"/>
</dbReference>
<evidence type="ECO:0000259" key="17">
    <source>
        <dbReference type="PROSITE" id="PS50109"/>
    </source>
</evidence>
<dbReference type="FunFam" id="1.10.287.130:FF:000002">
    <property type="entry name" value="Two-component osmosensing histidine kinase"/>
    <property type="match status" value="1"/>
</dbReference>
<keyword evidence="12" id="KW-0902">Two-component regulatory system</keyword>
<dbReference type="SMART" id="SM00448">
    <property type="entry name" value="REC"/>
    <property type="match status" value="2"/>
</dbReference>
<dbReference type="Gene3D" id="3.30.565.10">
    <property type="entry name" value="Histidine kinase-like ATPase, C-terminal domain"/>
    <property type="match status" value="1"/>
</dbReference>
<reference evidence="20 21" key="2">
    <citation type="journal article" date="2016" name="Genome Announc.">
        <title>Complete Genome Sequence of a Strain of Azospirillum thiophilum Isolated from a Sulfide Spring.</title>
        <authorList>
            <person name="Fomenkov A."/>
            <person name="Vincze T."/>
            <person name="Grabovich M."/>
            <person name="Anton B.P."/>
            <person name="Dubinina G."/>
            <person name="Orlova M."/>
            <person name="Belousova E."/>
            <person name="Roberts R.J."/>
        </authorList>
    </citation>
    <scope>NUCLEOTIDE SEQUENCE [LARGE SCALE GENOMIC DNA]</scope>
    <source>
        <strain evidence="20 21">BV-S</strain>
    </source>
</reference>
<dbReference type="SMART" id="SM00387">
    <property type="entry name" value="HATPase_c"/>
    <property type="match status" value="1"/>
</dbReference>
<evidence type="ECO:0000256" key="12">
    <source>
        <dbReference type="ARBA" id="ARBA00023012"/>
    </source>
</evidence>
<dbReference type="Gene3D" id="3.30.450.20">
    <property type="entry name" value="PAS domain"/>
    <property type="match status" value="3"/>
</dbReference>
<dbReference type="FunFam" id="3.30.565.10:FF:000078">
    <property type="entry name" value="Two-component sensor histidine kinase"/>
    <property type="match status" value="1"/>
</dbReference>
<dbReference type="SMART" id="SM00065">
    <property type="entry name" value="GAF"/>
    <property type="match status" value="1"/>
</dbReference>
<evidence type="ECO:0000259" key="19">
    <source>
        <dbReference type="PROSITE" id="PS50113"/>
    </source>
</evidence>
<keyword evidence="11" id="KW-1133">Transmembrane helix</keyword>
<dbReference type="Pfam" id="PF08447">
    <property type="entry name" value="PAS_3"/>
    <property type="match status" value="2"/>
</dbReference>
<accession>A0AAC8W5U0</accession>
<dbReference type="Gene3D" id="3.30.450.40">
    <property type="match status" value="1"/>
</dbReference>
<keyword evidence="13" id="KW-0472">Membrane</keyword>
<evidence type="ECO:0000256" key="3">
    <source>
        <dbReference type="ARBA" id="ARBA00012438"/>
    </source>
</evidence>
<keyword evidence="10" id="KW-0067">ATP-binding</keyword>
<dbReference type="GO" id="GO:0005524">
    <property type="term" value="F:ATP binding"/>
    <property type="evidence" value="ECO:0007669"/>
    <property type="project" value="UniProtKB-KW"/>
</dbReference>
<dbReference type="CDD" id="cd17546">
    <property type="entry name" value="REC_hyHK_CKI1_RcsC-like"/>
    <property type="match status" value="1"/>
</dbReference>
<evidence type="ECO:0000256" key="15">
    <source>
        <dbReference type="SAM" id="Coils"/>
    </source>
</evidence>
<dbReference type="SUPFAM" id="SSF55874">
    <property type="entry name" value="ATPase domain of HSP90 chaperone/DNA topoisomerase II/histidine kinase"/>
    <property type="match status" value="1"/>
</dbReference>
<dbReference type="InterPro" id="IPR008207">
    <property type="entry name" value="Sig_transdc_His_kin_Hpt_dom"/>
</dbReference>
<feature type="region of interest" description="Disordered" evidence="16">
    <location>
        <begin position="1113"/>
        <end position="1153"/>
    </location>
</feature>
<keyword evidence="21" id="KW-1185">Reference proteome</keyword>
<evidence type="ECO:0000313" key="21">
    <source>
        <dbReference type="Proteomes" id="UP000069935"/>
    </source>
</evidence>
<evidence type="ECO:0000256" key="16">
    <source>
        <dbReference type="SAM" id="MobiDB-lite"/>
    </source>
</evidence>
<feature type="domain" description="Histidine kinase" evidence="17">
    <location>
        <begin position="607"/>
        <end position="828"/>
    </location>
</feature>
<keyword evidence="7" id="KW-0812">Transmembrane</keyword>
<evidence type="ECO:0000313" key="20">
    <source>
        <dbReference type="EMBL" id="ALG75410.1"/>
    </source>
</evidence>
<evidence type="ECO:0000256" key="10">
    <source>
        <dbReference type="ARBA" id="ARBA00022840"/>
    </source>
</evidence>
<dbReference type="Gene3D" id="1.20.120.160">
    <property type="entry name" value="HPT domain"/>
    <property type="match status" value="1"/>
</dbReference>
<feature type="modified residue" description="4-aspartylphosphate" evidence="14">
    <location>
        <position position="1044"/>
    </location>
</feature>
<feature type="domain" description="PAC" evidence="19">
    <location>
        <begin position="257"/>
        <end position="309"/>
    </location>
</feature>
<dbReference type="PANTHER" id="PTHR45339">
    <property type="entry name" value="HYBRID SIGNAL TRANSDUCTION HISTIDINE KINASE J"/>
    <property type="match status" value="1"/>
</dbReference>
<dbReference type="EC" id="2.7.13.3" evidence="3"/>
<evidence type="ECO:0000256" key="11">
    <source>
        <dbReference type="ARBA" id="ARBA00022989"/>
    </source>
</evidence>
<dbReference type="InterPro" id="IPR003594">
    <property type="entry name" value="HATPase_dom"/>
</dbReference>
<dbReference type="GO" id="GO:0000155">
    <property type="term" value="F:phosphorelay sensor kinase activity"/>
    <property type="evidence" value="ECO:0007669"/>
    <property type="project" value="InterPro"/>
</dbReference>
<comment type="catalytic activity">
    <reaction evidence="1">
        <text>ATP + protein L-histidine = ADP + protein N-phospho-L-histidine.</text>
        <dbReference type="EC" id="2.7.13.3"/>
    </reaction>
</comment>
<evidence type="ECO:0000256" key="4">
    <source>
        <dbReference type="ARBA" id="ARBA00022475"/>
    </source>
</evidence>
<evidence type="ECO:0000256" key="13">
    <source>
        <dbReference type="ARBA" id="ARBA00023136"/>
    </source>
</evidence>
<keyword evidence="8" id="KW-0547">Nucleotide-binding</keyword>
<dbReference type="CDD" id="cd00130">
    <property type="entry name" value="PAS"/>
    <property type="match status" value="2"/>
</dbReference>
<dbReference type="InterPro" id="IPR000014">
    <property type="entry name" value="PAS"/>
</dbReference>
<dbReference type="SUPFAM" id="SSF47384">
    <property type="entry name" value="Homodimeric domain of signal transducing histidine kinase"/>
    <property type="match status" value="1"/>
</dbReference>
<dbReference type="InterPro" id="IPR003018">
    <property type="entry name" value="GAF"/>
</dbReference>
<dbReference type="InterPro" id="IPR003661">
    <property type="entry name" value="HisK_dim/P_dom"/>
</dbReference>
<dbReference type="Pfam" id="PF01627">
    <property type="entry name" value="Hpt"/>
    <property type="match status" value="1"/>
</dbReference>
<dbReference type="PROSITE" id="PS50110">
    <property type="entry name" value="RESPONSE_REGULATORY"/>
    <property type="match status" value="2"/>
</dbReference>
<dbReference type="Gene3D" id="1.10.287.130">
    <property type="match status" value="1"/>
</dbReference>
<dbReference type="InterPro" id="IPR000700">
    <property type="entry name" value="PAS-assoc_C"/>
</dbReference>
<dbReference type="Gene3D" id="2.10.70.100">
    <property type="match status" value="1"/>
</dbReference>
<dbReference type="InterPro" id="IPR013655">
    <property type="entry name" value="PAS_fold_3"/>
</dbReference>
<dbReference type="InterPro" id="IPR001610">
    <property type="entry name" value="PAC"/>
</dbReference>
<feature type="modified residue" description="4-aspartylphosphate" evidence="14">
    <location>
        <position position="898"/>
    </location>
</feature>
<dbReference type="Proteomes" id="UP000069935">
    <property type="component" value="Chromosome 6"/>
</dbReference>
<feature type="compositionally biased region" description="Low complexity" evidence="16">
    <location>
        <begin position="1131"/>
        <end position="1152"/>
    </location>
</feature>
<proteinExistence type="predicted"/>
<feature type="domain" description="Response regulatory" evidence="18">
    <location>
        <begin position="995"/>
        <end position="1112"/>
    </location>
</feature>
<gene>
    <name evidence="20" type="ORF">AL072_28825</name>
</gene>
<dbReference type="CDD" id="cd00156">
    <property type="entry name" value="REC"/>
    <property type="match status" value="1"/>
</dbReference>
<feature type="domain" description="Response regulatory" evidence="18">
    <location>
        <begin position="844"/>
        <end position="966"/>
    </location>
</feature>
<evidence type="ECO:0000259" key="18">
    <source>
        <dbReference type="PROSITE" id="PS50110"/>
    </source>
</evidence>
<dbReference type="SMART" id="SM00091">
    <property type="entry name" value="PAS"/>
    <property type="match status" value="1"/>
</dbReference>
<dbReference type="SMART" id="SM00086">
    <property type="entry name" value="PAC"/>
    <property type="match status" value="2"/>
</dbReference>
<keyword evidence="15" id="KW-0175">Coiled coil</keyword>
<evidence type="ECO:0000256" key="1">
    <source>
        <dbReference type="ARBA" id="ARBA00000085"/>
    </source>
</evidence>
<dbReference type="InterPro" id="IPR029016">
    <property type="entry name" value="GAF-like_dom_sf"/>
</dbReference>
<dbReference type="Pfam" id="PF02518">
    <property type="entry name" value="HATPase_c"/>
    <property type="match status" value="1"/>
</dbReference>
<dbReference type="SUPFAM" id="SSF47226">
    <property type="entry name" value="Histidine-containing phosphotransfer domain, HPT domain"/>
    <property type="match status" value="1"/>
</dbReference>
<comment type="subcellular location">
    <subcellularLocation>
        <location evidence="2">Cell membrane</location>
        <topology evidence="2">Multi-pass membrane protein</topology>
    </subcellularLocation>
</comment>
<keyword evidence="9 20" id="KW-0418">Kinase</keyword>
<dbReference type="EMBL" id="CP012406">
    <property type="protein sequence ID" value="ALG75410.1"/>
    <property type="molecule type" value="Genomic_DNA"/>
</dbReference>
<dbReference type="InterPro" id="IPR035965">
    <property type="entry name" value="PAS-like_dom_sf"/>
</dbReference>
<organism evidence="20 21">
    <name type="scientific">Azospirillum thiophilum</name>
    <dbReference type="NCBI Taxonomy" id="528244"/>
    <lineage>
        <taxon>Bacteria</taxon>
        <taxon>Pseudomonadati</taxon>
        <taxon>Pseudomonadota</taxon>
        <taxon>Alphaproteobacteria</taxon>
        <taxon>Rhodospirillales</taxon>
        <taxon>Azospirillaceae</taxon>
        <taxon>Azospirillum</taxon>
    </lineage>
</organism>
<dbReference type="PROSITE" id="PS50109">
    <property type="entry name" value="HIS_KIN"/>
    <property type="match status" value="1"/>
</dbReference>
<dbReference type="InterPro" id="IPR004358">
    <property type="entry name" value="Sig_transdc_His_kin-like_C"/>
</dbReference>
<dbReference type="Pfam" id="PF00072">
    <property type="entry name" value="Response_reg"/>
    <property type="match status" value="2"/>
</dbReference>
<protein>
    <recommendedName>
        <fullName evidence="3">histidine kinase</fullName>
        <ecNumber evidence="3">2.7.13.3</ecNumber>
    </recommendedName>
</protein>
<evidence type="ECO:0000256" key="7">
    <source>
        <dbReference type="ARBA" id="ARBA00022692"/>
    </source>
</evidence>
<dbReference type="PANTHER" id="PTHR45339:SF1">
    <property type="entry name" value="HYBRID SIGNAL TRANSDUCTION HISTIDINE KINASE J"/>
    <property type="match status" value="1"/>
</dbReference>
<keyword evidence="5 14" id="KW-0597">Phosphoprotein</keyword>
<dbReference type="InterPro" id="IPR005467">
    <property type="entry name" value="His_kinase_dom"/>
</dbReference>
<evidence type="ECO:0000256" key="5">
    <source>
        <dbReference type="ARBA" id="ARBA00022553"/>
    </source>
</evidence>
<dbReference type="PRINTS" id="PR00344">
    <property type="entry name" value="BCTRLSENSOR"/>
</dbReference>
<feature type="domain" description="PAC" evidence="19">
    <location>
        <begin position="386"/>
        <end position="438"/>
    </location>
</feature>
<dbReference type="SMART" id="SM00388">
    <property type="entry name" value="HisKA"/>
    <property type="match status" value="1"/>
</dbReference>
<evidence type="ECO:0000256" key="2">
    <source>
        <dbReference type="ARBA" id="ARBA00004651"/>
    </source>
</evidence>
<dbReference type="Gene3D" id="3.40.50.2300">
    <property type="match status" value="2"/>
</dbReference>
<dbReference type="CDD" id="cd16922">
    <property type="entry name" value="HATPase_EvgS-ArcB-TorS-like"/>
    <property type="match status" value="1"/>
</dbReference>
<dbReference type="InterPro" id="IPR036890">
    <property type="entry name" value="HATPase_C_sf"/>
</dbReference>
<evidence type="ECO:0000256" key="14">
    <source>
        <dbReference type="PROSITE-ProRule" id="PRU00169"/>
    </source>
</evidence>
<feature type="coiled-coil region" evidence="15">
    <location>
        <begin position="160"/>
        <end position="192"/>
    </location>
</feature>
<evidence type="ECO:0000256" key="9">
    <source>
        <dbReference type="ARBA" id="ARBA00022777"/>
    </source>
</evidence>
<dbReference type="GO" id="GO:0005886">
    <property type="term" value="C:plasma membrane"/>
    <property type="evidence" value="ECO:0007669"/>
    <property type="project" value="UniProtKB-SubCell"/>
</dbReference>
<reference evidence="21" key="1">
    <citation type="submission" date="2015-08" db="EMBL/GenBank/DDBJ databases">
        <title>Complete Genome Sequence of Azospirillum thiophilum BV-S.</title>
        <authorList>
            <person name="Fomenkov A."/>
            <person name="Vincze T."/>
            <person name="Grabovich M."/>
            <person name="Dubinina G."/>
            <person name="Orlova M."/>
            <person name="Belousova E."/>
            <person name="Roberts R.J."/>
        </authorList>
    </citation>
    <scope>NUCLEOTIDE SEQUENCE [LARGE SCALE GENOMIC DNA]</scope>
    <source>
        <strain evidence="21">BV-S</strain>
    </source>
</reference>
<dbReference type="SUPFAM" id="SSF55785">
    <property type="entry name" value="PYP-like sensor domain (PAS domain)"/>
    <property type="match status" value="3"/>
</dbReference>
<dbReference type="PROSITE" id="PS50113">
    <property type="entry name" value="PAC"/>
    <property type="match status" value="2"/>
</dbReference>
<dbReference type="KEGG" id="ati:AL072_28825"/>
<dbReference type="SUPFAM" id="SSF52172">
    <property type="entry name" value="CheY-like"/>
    <property type="match status" value="2"/>
</dbReference>
<evidence type="ECO:0000256" key="6">
    <source>
        <dbReference type="ARBA" id="ARBA00022679"/>
    </source>
</evidence>
<dbReference type="InterPro" id="IPR036097">
    <property type="entry name" value="HisK_dim/P_sf"/>
</dbReference>
<dbReference type="Pfam" id="PF12860">
    <property type="entry name" value="PAS_7"/>
    <property type="match status" value="1"/>
</dbReference>
<dbReference type="Pfam" id="PF00512">
    <property type="entry name" value="HisKA"/>
    <property type="match status" value="1"/>
</dbReference>
<dbReference type="Pfam" id="PF01590">
    <property type="entry name" value="GAF"/>
    <property type="match status" value="1"/>
</dbReference>
<dbReference type="CDD" id="cd00082">
    <property type="entry name" value="HisKA"/>
    <property type="match status" value="1"/>
</dbReference>
<dbReference type="NCBIfam" id="TIGR00229">
    <property type="entry name" value="sensory_box"/>
    <property type="match status" value="2"/>
</dbReference>
<keyword evidence="6" id="KW-0808">Transferase</keyword>
<dbReference type="InterPro" id="IPR011006">
    <property type="entry name" value="CheY-like_superfamily"/>
</dbReference>
<dbReference type="SUPFAM" id="SSF55781">
    <property type="entry name" value="GAF domain-like"/>
    <property type="match status" value="1"/>
</dbReference>
<keyword evidence="4" id="KW-1003">Cell membrane</keyword>
<name>A0AAC8W5U0_9PROT</name>
<evidence type="ECO:0000256" key="8">
    <source>
        <dbReference type="ARBA" id="ARBA00022741"/>
    </source>
</evidence>